<dbReference type="Proteomes" id="UP000527355">
    <property type="component" value="Unassembled WGS sequence"/>
</dbReference>
<reference evidence="2 3" key="1">
    <citation type="journal article" date="2020" name="Nature">
        <title>Six reference-quality genomes reveal evolution of bat adaptations.</title>
        <authorList>
            <person name="Jebb D."/>
            <person name="Huang Z."/>
            <person name="Pippel M."/>
            <person name="Hughes G.M."/>
            <person name="Lavrichenko K."/>
            <person name="Devanna P."/>
            <person name="Winkler S."/>
            <person name="Jermiin L.S."/>
            <person name="Skirmuntt E.C."/>
            <person name="Katzourakis A."/>
            <person name="Burkitt-Gray L."/>
            <person name="Ray D.A."/>
            <person name="Sullivan K.A.M."/>
            <person name="Roscito J.G."/>
            <person name="Kirilenko B.M."/>
            <person name="Davalos L.M."/>
            <person name="Corthals A.P."/>
            <person name="Power M.L."/>
            <person name="Jones G."/>
            <person name="Ransome R.D."/>
            <person name="Dechmann D.K.N."/>
            <person name="Locatelli A.G."/>
            <person name="Puechmaille S.J."/>
            <person name="Fedrigo O."/>
            <person name="Jarvis E.D."/>
            <person name="Hiller M."/>
            <person name="Vernes S.C."/>
            <person name="Myers E.W."/>
            <person name="Teeling E.C."/>
        </authorList>
    </citation>
    <scope>NUCLEOTIDE SEQUENCE [LARGE SCALE GENOMIC DNA]</scope>
    <source>
        <strain evidence="2">MMyoMyo1</strain>
        <tissue evidence="2">Flight muscle</tissue>
    </source>
</reference>
<evidence type="ECO:0000313" key="3">
    <source>
        <dbReference type="Proteomes" id="UP000527355"/>
    </source>
</evidence>
<organism evidence="2 3">
    <name type="scientific">Myotis myotis</name>
    <name type="common">Greater mouse-eared bat</name>
    <name type="synonym">Vespertilio myotis</name>
    <dbReference type="NCBI Taxonomy" id="51298"/>
    <lineage>
        <taxon>Eukaryota</taxon>
        <taxon>Metazoa</taxon>
        <taxon>Chordata</taxon>
        <taxon>Craniata</taxon>
        <taxon>Vertebrata</taxon>
        <taxon>Euteleostomi</taxon>
        <taxon>Mammalia</taxon>
        <taxon>Eutheria</taxon>
        <taxon>Laurasiatheria</taxon>
        <taxon>Chiroptera</taxon>
        <taxon>Yangochiroptera</taxon>
        <taxon>Vespertilionidae</taxon>
        <taxon>Myotis</taxon>
    </lineage>
</organism>
<keyword evidence="3" id="KW-1185">Reference proteome</keyword>
<sequence>MERKAPSRESPRRLSAKLGKGTEMKKVARQLGMAAAESDKDSGFSGQQLIPAPVMDRPALLRSDLGTATAPVPSPACAIACQPMSRWREKVRLQKLLAHSEFLHQNSPTPRQKGPLPQPKRERSWNAEENLY</sequence>
<accession>A0A7J8AND7</accession>
<dbReference type="EMBL" id="JABWUV010000001">
    <property type="protein sequence ID" value="KAF6387735.1"/>
    <property type="molecule type" value="Genomic_DNA"/>
</dbReference>
<evidence type="ECO:0000256" key="1">
    <source>
        <dbReference type="SAM" id="MobiDB-lite"/>
    </source>
</evidence>
<comment type="caution">
    <text evidence="2">The sequence shown here is derived from an EMBL/GenBank/DDBJ whole genome shotgun (WGS) entry which is preliminary data.</text>
</comment>
<evidence type="ECO:0000313" key="2">
    <source>
        <dbReference type="EMBL" id="KAF6387735.1"/>
    </source>
</evidence>
<feature type="region of interest" description="Disordered" evidence="1">
    <location>
        <begin position="100"/>
        <end position="132"/>
    </location>
</feature>
<feature type="compositionally biased region" description="Basic and acidic residues" evidence="1">
    <location>
        <begin position="1"/>
        <end position="12"/>
    </location>
</feature>
<dbReference type="VEuPathDB" id="HostDB:GeneID_118658484"/>
<dbReference type="AlphaFoldDB" id="A0A7J8AND7"/>
<proteinExistence type="predicted"/>
<name>A0A7J8AND7_MYOMY</name>
<feature type="region of interest" description="Disordered" evidence="1">
    <location>
        <begin position="1"/>
        <end position="23"/>
    </location>
</feature>
<protein>
    <submittedName>
        <fullName evidence="2">Uncharacterized protein</fullName>
    </submittedName>
</protein>
<gene>
    <name evidence="2" type="ORF">mMyoMyo1_008177</name>
</gene>